<keyword evidence="9 10" id="KW-0472">Membrane</keyword>
<keyword evidence="7 10" id="KW-0256">Endoplasmic reticulum</keyword>
<dbReference type="OMA" id="PRDMHAK"/>
<dbReference type="AlphaFoldDB" id="A0A0L0H6N5"/>
<comment type="subcellular location">
    <subcellularLocation>
        <location evidence="1 10">Endoplasmic reticulum membrane</location>
        <topology evidence="1 10">Multi-pass membrane protein</topology>
    </subcellularLocation>
</comment>
<keyword evidence="5" id="KW-0808">Transferase</keyword>
<dbReference type="GO" id="GO:0000026">
    <property type="term" value="F:alpha-1,2-mannosyltransferase activity"/>
    <property type="evidence" value="ECO:0007669"/>
    <property type="project" value="TreeGrafter"/>
</dbReference>
<dbReference type="Pfam" id="PF03901">
    <property type="entry name" value="Glyco_transf_22"/>
    <property type="match status" value="1"/>
</dbReference>
<dbReference type="FunCoup" id="A0A0L0H6N5">
    <property type="interactions" value="588"/>
</dbReference>
<comment type="similarity">
    <text evidence="3 10">Belongs to the glycosyltransferase 22 family.</text>
</comment>
<dbReference type="Proteomes" id="UP000053201">
    <property type="component" value="Unassembled WGS sequence"/>
</dbReference>
<feature type="transmembrane region" description="Helical" evidence="10">
    <location>
        <begin position="366"/>
        <end position="386"/>
    </location>
</feature>
<keyword evidence="6 10" id="KW-0812">Transmembrane</keyword>
<organism evidence="12 13">
    <name type="scientific">Spizellomyces punctatus (strain DAOM BR117)</name>
    <dbReference type="NCBI Taxonomy" id="645134"/>
    <lineage>
        <taxon>Eukaryota</taxon>
        <taxon>Fungi</taxon>
        <taxon>Fungi incertae sedis</taxon>
        <taxon>Chytridiomycota</taxon>
        <taxon>Chytridiomycota incertae sedis</taxon>
        <taxon>Chytridiomycetes</taxon>
        <taxon>Spizellomycetales</taxon>
        <taxon>Spizellomycetaceae</taxon>
        <taxon>Spizellomyces</taxon>
    </lineage>
</organism>
<feature type="transmembrane region" description="Helical" evidence="10">
    <location>
        <begin position="149"/>
        <end position="175"/>
    </location>
</feature>
<dbReference type="OrthoDB" id="497541at2759"/>
<dbReference type="EC" id="2.4.1.-" evidence="10"/>
<keyword evidence="4 10" id="KW-0328">Glycosyltransferase</keyword>
<evidence type="ECO:0000256" key="10">
    <source>
        <dbReference type="RuleBase" id="RU363075"/>
    </source>
</evidence>
<feature type="transmembrane region" description="Helical" evidence="10">
    <location>
        <begin position="290"/>
        <end position="321"/>
    </location>
</feature>
<keyword evidence="8 10" id="KW-1133">Transmembrane helix</keyword>
<dbReference type="UniPathway" id="UPA00378"/>
<comment type="pathway">
    <text evidence="2">Protein modification; protein glycosylation.</text>
</comment>
<dbReference type="STRING" id="645134.A0A0L0H6N5"/>
<dbReference type="RefSeq" id="XP_016604433.1">
    <property type="nucleotide sequence ID" value="XM_016756449.1"/>
</dbReference>
<evidence type="ECO:0000256" key="8">
    <source>
        <dbReference type="ARBA" id="ARBA00022989"/>
    </source>
</evidence>
<evidence type="ECO:0000256" key="9">
    <source>
        <dbReference type="ARBA" id="ARBA00023136"/>
    </source>
</evidence>
<evidence type="ECO:0000256" key="5">
    <source>
        <dbReference type="ARBA" id="ARBA00022679"/>
    </source>
</evidence>
<accession>A0A0L0H6N5</accession>
<evidence type="ECO:0000256" key="7">
    <source>
        <dbReference type="ARBA" id="ARBA00022824"/>
    </source>
</evidence>
<dbReference type="eggNOG" id="KOG2515">
    <property type="taxonomic scope" value="Eukaryota"/>
</dbReference>
<dbReference type="GO" id="GO:0006487">
    <property type="term" value="P:protein N-linked glycosylation"/>
    <property type="evidence" value="ECO:0007669"/>
    <property type="project" value="TreeGrafter"/>
</dbReference>
<evidence type="ECO:0000313" key="12">
    <source>
        <dbReference type="EMBL" id="KNC96393.1"/>
    </source>
</evidence>
<dbReference type="PANTHER" id="PTHR22760">
    <property type="entry name" value="GLYCOSYLTRANSFERASE"/>
    <property type="match status" value="1"/>
</dbReference>
<feature type="transmembrane region" description="Helical" evidence="10">
    <location>
        <begin position="195"/>
        <end position="216"/>
    </location>
</feature>
<dbReference type="GeneID" id="27691463"/>
<dbReference type="PANTHER" id="PTHR22760:SF2">
    <property type="entry name" value="ALPHA-1,2-MANNOSYLTRANSFERASE ALG9"/>
    <property type="match status" value="1"/>
</dbReference>
<feature type="region of interest" description="Disordered" evidence="11">
    <location>
        <begin position="1"/>
        <end position="20"/>
    </location>
</feature>
<dbReference type="InParanoid" id="A0A0L0H6N5"/>
<evidence type="ECO:0000256" key="1">
    <source>
        <dbReference type="ARBA" id="ARBA00004477"/>
    </source>
</evidence>
<evidence type="ECO:0000256" key="4">
    <source>
        <dbReference type="ARBA" id="ARBA00022676"/>
    </source>
</evidence>
<gene>
    <name evidence="12" type="ORF">SPPG_08292</name>
</gene>
<evidence type="ECO:0000256" key="11">
    <source>
        <dbReference type="SAM" id="MobiDB-lite"/>
    </source>
</evidence>
<protein>
    <recommendedName>
        <fullName evidence="10">Mannosyltransferase</fullName>
        <ecNumber evidence="10">2.4.1.-</ecNumber>
    </recommendedName>
</protein>
<feature type="transmembrane region" description="Helical" evidence="10">
    <location>
        <begin position="406"/>
        <end position="430"/>
    </location>
</feature>
<proteinExistence type="inferred from homology"/>
<feature type="transmembrane region" description="Helical" evidence="10">
    <location>
        <begin position="236"/>
        <end position="259"/>
    </location>
</feature>
<dbReference type="EMBL" id="KQ257469">
    <property type="protein sequence ID" value="KNC96393.1"/>
    <property type="molecule type" value="Genomic_DNA"/>
</dbReference>
<evidence type="ECO:0000256" key="3">
    <source>
        <dbReference type="ARBA" id="ARBA00007063"/>
    </source>
</evidence>
<dbReference type="GO" id="GO:0005789">
    <property type="term" value="C:endoplasmic reticulum membrane"/>
    <property type="evidence" value="ECO:0007669"/>
    <property type="project" value="UniProtKB-SubCell"/>
</dbReference>
<reference evidence="12 13" key="1">
    <citation type="submission" date="2009-08" db="EMBL/GenBank/DDBJ databases">
        <title>The Genome Sequence of Spizellomyces punctatus strain DAOM BR117.</title>
        <authorList>
            <consortium name="The Broad Institute Genome Sequencing Platform"/>
            <person name="Russ C."/>
            <person name="Cuomo C."/>
            <person name="Shea T."/>
            <person name="Young S.K."/>
            <person name="Zeng Q."/>
            <person name="Koehrsen M."/>
            <person name="Haas B."/>
            <person name="Borodovsky M."/>
            <person name="Guigo R."/>
            <person name="Alvarado L."/>
            <person name="Berlin A."/>
            <person name="Bochicchio J."/>
            <person name="Borenstein D."/>
            <person name="Chapman S."/>
            <person name="Chen Z."/>
            <person name="Engels R."/>
            <person name="Freedman E."/>
            <person name="Gellesch M."/>
            <person name="Goldberg J."/>
            <person name="Griggs A."/>
            <person name="Gujja S."/>
            <person name="Heiman D."/>
            <person name="Hepburn T."/>
            <person name="Howarth C."/>
            <person name="Jen D."/>
            <person name="Larson L."/>
            <person name="Lewis B."/>
            <person name="Mehta T."/>
            <person name="Park D."/>
            <person name="Pearson M."/>
            <person name="Roberts A."/>
            <person name="Saif S."/>
            <person name="Shenoy N."/>
            <person name="Sisk P."/>
            <person name="Stolte C."/>
            <person name="Sykes S."/>
            <person name="Thomson T."/>
            <person name="Walk T."/>
            <person name="White J."/>
            <person name="Yandava C."/>
            <person name="Burger G."/>
            <person name="Gray M.W."/>
            <person name="Holland P.W.H."/>
            <person name="King N."/>
            <person name="Lang F.B.F."/>
            <person name="Roger A.J."/>
            <person name="Ruiz-Trillo I."/>
            <person name="Lander E."/>
            <person name="Nusbaum C."/>
        </authorList>
    </citation>
    <scope>NUCLEOTIDE SEQUENCE [LARGE SCALE GENOMIC DNA]</scope>
    <source>
        <strain evidence="12 13">DAOM BR117</strain>
    </source>
</reference>
<feature type="compositionally biased region" description="Polar residues" evidence="11">
    <location>
        <begin position="11"/>
        <end position="20"/>
    </location>
</feature>
<keyword evidence="13" id="KW-1185">Reference proteome</keyword>
<dbReference type="InterPro" id="IPR005599">
    <property type="entry name" value="GPI_mannosylTrfase"/>
</dbReference>
<name>A0A0L0H6N5_SPIPD</name>
<evidence type="ECO:0000256" key="2">
    <source>
        <dbReference type="ARBA" id="ARBA00004922"/>
    </source>
</evidence>
<sequence>MPKAAKPLKKNVQSNQKVKGQETPTTVSSIWTPSLSLATKALCVARLLAAIYSNISDCDEVFNYWEPTHYLQYGWGMQTWEYSPKYSIRSWAYISLHSAIGRFIETLISREKITVFYETRGALALASALCEAQLYDAVVKYIGPRVGRYLLFILLLNTGMFISSTAYLPSTFAMYSVTLATAYFLQPPGRLRTYAVVFLIGLGALVGWPFSAAIGIPFVMEEVLLSGRSLTKVRRLFGAGLLALVLILGPLIIVDYYFYNKWTIVPLNIVVYNVFGGKDRGPDIYGTEPWWFYLINGALNFNIIFPAALASLPAILLGNLIDGRKAAPEGSKANYNVWALAAKMLPMYLWLAIFTMQPHKEERFLFVVYPLICLNGALMLYFARSWIEKLFAHLTTKSRATAISSFFTRVVLILFAILSISRSLSLYLHYHAPMNVYPHLKTLPSLPSNVNGSSALGHIAQERNLCVGKEWYRFPSHYFLPEGVRLRYLKSDFAGLLPKYFEEESTLDGNKLISLLKERGLESYISALRHGRRLTSKEVDGMNDRNEEVMDRYVDVGTCDYIVDYTPPTQTHYDPTASQPAYALDTNTWAKHHCAPFLDAGQTPTLARAFYIPGLRGKVWGEYCILKRRAEDLE</sequence>
<evidence type="ECO:0000313" key="13">
    <source>
        <dbReference type="Proteomes" id="UP000053201"/>
    </source>
</evidence>
<evidence type="ECO:0000256" key="6">
    <source>
        <dbReference type="ARBA" id="ARBA00022692"/>
    </source>
</evidence>
<dbReference type="VEuPathDB" id="FungiDB:SPPG_08292"/>
<feature type="transmembrane region" description="Helical" evidence="10">
    <location>
        <begin position="333"/>
        <end position="354"/>
    </location>
</feature>